<keyword evidence="2" id="KW-1003">Cell membrane</keyword>
<dbReference type="EMBL" id="FXYE01000005">
    <property type="protein sequence ID" value="SMX51194.1"/>
    <property type="molecule type" value="Genomic_DNA"/>
</dbReference>
<reference evidence="9" key="1">
    <citation type="submission" date="2017-05" db="EMBL/GenBank/DDBJ databases">
        <authorList>
            <person name="Rodrigo-Torres L."/>
            <person name="Arahal R. D."/>
            <person name="Lucena T."/>
        </authorList>
    </citation>
    <scope>NUCLEOTIDE SEQUENCE [LARGE SCALE GENOMIC DNA]</scope>
    <source>
        <strain evidence="9">CECT 8621</strain>
    </source>
</reference>
<feature type="transmembrane region" description="Helical" evidence="6">
    <location>
        <begin position="223"/>
        <end position="242"/>
    </location>
</feature>
<evidence type="ECO:0000259" key="7">
    <source>
        <dbReference type="PROSITE" id="PS50850"/>
    </source>
</evidence>
<feature type="transmembrane region" description="Helical" evidence="6">
    <location>
        <begin position="80"/>
        <end position="99"/>
    </location>
</feature>
<dbReference type="InterPro" id="IPR011701">
    <property type="entry name" value="MFS"/>
</dbReference>
<feature type="transmembrane region" description="Helical" evidence="6">
    <location>
        <begin position="50"/>
        <end position="68"/>
    </location>
</feature>
<keyword evidence="3 6" id="KW-0812">Transmembrane</keyword>
<dbReference type="Gene3D" id="1.20.1250.20">
    <property type="entry name" value="MFS general substrate transporter like domains"/>
    <property type="match status" value="1"/>
</dbReference>
<dbReference type="AlphaFoldDB" id="A0A238L7Y5"/>
<feature type="transmembrane region" description="Helical" evidence="6">
    <location>
        <begin position="138"/>
        <end position="160"/>
    </location>
</feature>
<dbReference type="GO" id="GO:0005886">
    <property type="term" value="C:plasma membrane"/>
    <property type="evidence" value="ECO:0007669"/>
    <property type="project" value="UniProtKB-SubCell"/>
</dbReference>
<keyword evidence="9" id="KW-1185">Reference proteome</keyword>
<keyword evidence="4 6" id="KW-1133">Transmembrane helix</keyword>
<feature type="transmembrane region" description="Helical" evidence="6">
    <location>
        <begin position="376"/>
        <end position="395"/>
    </location>
</feature>
<keyword evidence="5 6" id="KW-0472">Membrane</keyword>
<feature type="transmembrane region" description="Helical" evidence="6">
    <location>
        <begin position="16"/>
        <end position="38"/>
    </location>
</feature>
<dbReference type="OrthoDB" id="7473300at2"/>
<feature type="transmembrane region" description="Helical" evidence="6">
    <location>
        <begin position="350"/>
        <end position="370"/>
    </location>
</feature>
<name>A0A238L7Y5_9RHOB</name>
<evidence type="ECO:0000256" key="5">
    <source>
        <dbReference type="ARBA" id="ARBA00023136"/>
    </source>
</evidence>
<comment type="subcellular location">
    <subcellularLocation>
        <location evidence="1">Cell membrane</location>
        <topology evidence="1">Multi-pass membrane protein</topology>
    </subcellularLocation>
</comment>
<evidence type="ECO:0000313" key="8">
    <source>
        <dbReference type="EMBL" id="SMX51194.1"/>
    </source>
</evidence>
<dbReference type="PANTHER" id="PTHR43124">
    <property type="entry name" value="PURINE EFFLUX PUMP PBUE"/>
    <property type="match status" value="1"/>
</dbReference>
<evidence type="ECO:0000256" key="1">
    <source>
        <dbReference type="ARBA" id="ARBA00004651"/>
    </source>
</evidence>
<dbReference type="Pfam" id="PF07690">
    <property type="entry name" value="MFS_1"/>
    <property type="match status" value="1"/>
</dbReference>
<feature type="transmembrane region" description="Helical" evidence="6">
    <location>
        <begin position="318"/>
        <end position="338"/>
    </location>
</feature>
<dbReference type="PROSITE" id="PS50850">
    <property type="entry name" value="MFS"/>
    <property type="match status" value="1"/>
</dbReference>
<dbReference type="Proteomes" id="UP000202922">
    <property type="component" value="Unassembled WGS sequence"/>
</dbReference>
<dbReference type="InterPro" id="IPR020846">
    <property type="entry name" value="MFS_dom"/>
</dbReference>
<dbReference type="RefSeq" id="WP_093968892.1">
    <property type="nucleotide sequence ID" value="NZ_FXYE01000005.1"/>
</dbReference>
<organism evidence="8 9">
    <name type="scientific">Actibacterium lipolyticum</name>
    <dbReference type="NCBI Taxonomy" id="1524263"/>
    <lineage>
        <taxon>Bacteria</taxon>
        <taxon>Pseudomonadati</taxon>
        <taxon>Pseudomonadota</taxon>
        <taxon>Alphaproteobacteria</taxon>
        <taxon>Rhodobacterales</taxon>
        <taxon>Roseobacteraceae</taxon>
        <taxon>Actibacterium</taxon>
    </lineage>
</organism>
<feature type="transmembrane region" description="Helical" evidence="6">
    <location>
        <begin position="166"/>
        <end position="188"/>
    </location>
</feature>
<feature type="transmembrane region" description="Helical" evidence="6">
    <location>
        <begin position="289"/>
        <end position="306"/>
    </location>
</feature>
<evidence type="ECO:0000256" key="2">
    <source>
        <dbReference type="ARBA" id="ARBA00022475"/>
    </source>
</evidence>
<dbReference type="SUPFAM" id="SSF103473">
    <property type="entry name" value="MFS general substrate transporter"/>
    <property type="match status" value="1"/>
</dbReference>
<evidence type="ECO:0000313" key="9">
    <source>
        <dbReference type="Proteomes" id="UP000202922"/>
    </source>
</evidence>
<feature type="domain" description="Major facilitator superfamily (MFS) profile" evidence="7">
    <location>
        <begin position="14"/>
        <end position="401"/>
    </location>
</feature>
<dbReference type="InterPro" id="IPR050189">
    <property type="entry name" value="MFS_Efflux_Transporters"/>
</dbReference>
<dbReference type="InterPro" id="IPR036259">
    <property type="entry name" value="MFS_trans_sf"/>
</dbReference>
<evidence type="ECO:0000256" key="3">
    <source>
        <dbReference type="ARBA" id="ARBA00022692"/>
    </source>
</evidence>
<protein>
    <submittedName>
        <fullName evidence="8">Hexuronate transporter</fullName>
    </submittedName>
</protein>
<dbReference type="GO" id="GO:0022857">
    <property type="term" value="F:transmembrane transporter activity"/>
    <property type="evidence" value="ECO:0007669"/>
    <property type="project" value="InterPro"/>
</dbReference>
<evidence type="ECO:0000256" key="4">
    <source>
        <dbReference type="ARBA" id="ARBA00022989"/>
    </source>
</evidence>
<proteinExistence type="predicted"/>
<feature type="transmembrane region" description="Helical" evidence="6">
    <location>
        <begin position="248"/>
        <end position="268"/>
    </location>
</feature>
<evidence type="ECO:0000256" key="6">
    <source>
        <dbReference type="SAM" id="Phobius"/>
    </source>
</evidence>
<dbReference type="PANTHER" id="PTHR43124:SF3">
    <property type="entry name" value="CHLORAMPHENICOL EFFLUX PUMP RV0191"/>
    <property type="match status" value="1"/>
</dbReference>
<accession>A0A238L7Y5</accession>
<gene>
    <name evidence="8" type="primary">exuT</name>
    <name evidence="8" type="ORF">COL8621_03724</name>
</gene>
<feature type="transmembrane region" description="Helical" evidence="6">
    <location>
        <begin position="105"/>
        <end position="126"/>
    </location>
</feature>
<sequence length="405" mass="43092">MSDPNTAPAPNRMIPLVLFSAFMVMQANFLVLPSLAIFISDDLALSNAQISSFLATFSIVVLLSNLGWSRVLDRFNRKSVLFTGSVLVAAIFFLTAFMSNYEGLLFARVLMGLVMPMIGASVLPFIADIYAPQERPKIMGYVMSASYMVSLAVIPLVIMASELTSWRFAAIGIAAFTAGVAAFAYFILPRPEGAKPKAAKAGPGFNAFAPENRDTLSRLIGKFLQTAGIFTLFAVYPTWLASDASGGSFSSATMALIFFVAGGCGFLGSIASGRANAQVQKITDRLDPLMILSVICALFCLLVPIFGKSAVVLQHLSYAPMIFFQSIAVVLLMNTLISPVPATARGYINAMSNIVFQAGIAFGSFVGFLLHDHVSMLAVGLVAGVLIAASALSFFSSGRAREETA</sequence>